<proteinExistence type="predicted"/>
<evidence type="ECO:0000259" key="1">
    <source>
        <dbReference type="Pfam" id="PF01408"/>
    </source>
</evidence>
<dbReference type="GO" id="GO:0006740">
    <property type="term" value="P:NADPH regeneration"/>
    <property type="evidence" value="ECO:0007669"/>
    <property type="project" value="TreeGrafter"/>
</dbReference>
<protein>
    <submittedName>
        <fullName evidence="3">Predicted dehydrogenases and related proteins</fullName>
    </submittedName>
</protein>
<dbReference type="AlphaFoldDB" id="Q1EM46"/>
<dbReference type="SUPFAM" id="SSF51735">
    <property type="entry name" value="NAD(P)-binding Rossmann-fold domains"/>
    <property type="match status" value="1"/>
</dbReference>
<feature type="domain" description="Gfo/Idh/MocA-like oxidoreductase N-terminal" evidence="1">
    <location>
        <begin position="5"/>
        <end position="115"/>
    </location>
</feature>
<accession>Q1EM46</accession>
<dbReference type="Gene3D" id="3.40.50.720">
    <property type="entry name" value="NAD(P)-binding Rossmann-like Domain"/>
    <property type="match status" value="1"/>
</dbReference>
<dbReference type="Pfam" id="PF22725">
    <property type="entry name" value="GFO_IDH_MocA_C3"/>
    <property type="match status" value="1"/>
</dbReference>
<dbReference type="InterPro" id="IPR000683">
    <property type="entry name" value="Gfo/Idh/MocA-like_OxRdtase_N"/>
</dbReference>
<dbReference type="EMBL" id="AM184115">
    <property type="protein sequence ID" value="CAJ75716.1"/>
    <property type="molecule type" value="Genomic_DNA"/>
</dbReference>
<dbReference type="GO" id="GO:0000166">
    <property type="term" value="F:nucleotide binding"/>
    <property type="evidence" value="ECO:0007669"/>
    <property type="project" value="InterPro"/>
</dbReference>
<evidence type="ECO:0000313" key="3">
    <source>
        <dbReference type="EMBL" id="CAJ75716.1"/>
    </source>
</evidence>
<dbReference type="PANTHER" id="PTHR42840:SF5">
    <property type="entry name" value="NAD(P)-BINDING ROSSMANN-FOLD SUPERFAMILY PROTEIN"/>
    <property type="match status" value="1"/>
</dbReference>
<dbReference type="PANTHER" id="PTHR42840">
    <property type="entry name" value="NAD(P)-BINDING ROSSMANN-FOLD SUPERFAMILY PROTEIN-RELATED"/>
    <property type="match status" value="1"/>
</dbReference>
<dbReference type="SUPFAM" id="SSF55347">
    <property type="entry name" value="Glyceraldehyde-3-phosphate dehydrogenase-like, C-terminal domain"/>
    <property type="match status" value="1"/>
</dbReference>
<evidence type="ECO:0000259" key="2">
    <source>
        <dbReference type="Pfam" id="PF22725"/>
    </source>
</evidence>
<gene>
    <name evidence="3" type="primary">MviM</name>
    <name evidence="3" type="ORF">mes0032</name>
</gene>
<feature type="domain" description="GFO/IDH/MocA-like oxidoreductase" evidence="2">
    <location>
        <begin position="133"/>
        <end position="253"/>
    </location>
</feature>
<name>Q1EM46_9BACT</name>
<dbReference type="InterPro" id="IPR055170">
    <property type="entry name" value="GFO_IDH_MocA-like_dom"/>
</dbReference>
<dbReference type="InterPro" id="IPR036291">
    <property type="entry name" value="NAD(P)-bd_dom_sf"/>
</dbReference>
<reference evidence="3" key="1">
    <citation type="journal article" date="2006" name="Appl. Environ. Microbiol.">
        <title>Evidence for existence of "mesotogas," members of the order Thermotogales adapted to low-temperature environments.</title>
        <authorList>
            <person name="Nesbo C.L."/>
            <person name="Dlutek M."/>
            <person name="Zhaxybayeva O."/>
            <person name="Doolittle F.W."/>
        </authorList>
    </citation>
    <scope>NUCLEOTIDE SEQUENCE</scope>
</reference>
<organism evidence="3">
    <name type="scientific">uncultured Thermotogales bacterium</name>
    <dbReference type="NCBI Taxonomy" id="221214"/>
    <lineage>
        <taxon>Bacteria</taxon>
        <taxon>Thermotogati</taxon>
        <taxon>Thermotogota</taxon>
        <taxon>Thermotogae</taxon>
        <taxon>Thermotogales</taxon>
        <taxon>environmental samples</taxon>
    </lineage>
</organism>
<dbReference type="Pfam" id="PF01408">
    <property type="entry name" value="GFO_IDH_MocA"/>
    <property type="match status" value="1"/>
</dbReference>
<dbReference type="Gene3D" id="3.30.360.10">
    <property type="entry name" value="Dihydrodipicolinate Reductase, domain 2"/>
    <property type="match status" value="1"/>
</dbReference>
<sequence>MRMKINLGVVGAGIASRELHLPALRKLSDLFTVVAVNSRTRKKAEEFAGIVGGDVRVFDSYEEMLSSDSVDAVVLAVPISLNPKMIIAARRANKPVICEKPVAASVKEAVPLLRLPGSSPVYIAENYRHIEVYEKAAELLKEGRIGIPLAFSWLKWVDFGQDNKYVQTKWRQTPEHVGGFISDGGVHDVAALRKTLGDVEEVSGFTKKSLDYLGAENCVVFNMTLENGVIGNYSVVYGAASPLNRFEIVGTDGLMLVDKDGATIEIFAADREKIFVNKTDGFIEEFRDFYNVVEGEKNSLGTVGEALLDLATIEAGLVSAVEKRVVAVDSLLEES</sequence>
<dbReference type="GO" id="GO:0016491">
    <property type="term" value="F:oxidoreductase activity"/>
    <property type="evidence" value="ECO:0007669"/>
    <property type="project" value="TreeGrafter"/>
</dbReference>
<dbReference type="GO" id="GO:0005737">
    <property type="term" value="C:cytoplasm"/>
    <property type="evidence" value="ECO:0007669"/>
    <property type="project" value="TreeGrafter"/>
</dbReference>